<evidence type="ECO:0000256" key="1">
    <source>
        <dbReference type="ARBA" id="ARBA00023015"/>
    </source>
</evidence>
<organism evidence="6 7">
    <name type="scientific">Streptomyces rhizosphaericus</name>
    <dbReference type="NCBI Taxonomy" id="114699"/>
    <lineage>
        <taxon>Bacteria</taxon>
        <taxon>Bacillati</taxon>
        <taxon>Actinomycetota</taxon>
        <taxon>Actinomycetes</taxon>
        <taxon>Kitasatosporales</taxon>
        <taxon>Streptomycetaceae</taxon>
        <taxon>Streptomyces</taxon>
        <taxon>Streptomyces violaceusniger group</taxon>
    </lineage>
</organism>
<dbReference type="Pfam" id="PF16925">
    <property type="entry name" value="TetR_C_13"/>
    <property type="match status" value="1"/>
</dbReference>
<comment type="caution">
    <text evidence="6">The sequence shown here is derived from an EMBL/GenBank/DDBJ whole genome shotgun (WGS) entry which is preliminary data.</text>
</comment>
<keyword evidence="1" id="KW-0805">Transcription regulation</keyword>
<dbReference type="Gene3D" id="1.10.357.10">
    <property type="entry name" value="Tetracycline Repressor, domain 2"/>
    <property type="match status" value="1"/>
</dbReference>
<evidence type="ECO:0000313" key="7">
    <source>
        <dbReference type="Proteomes" id="UP000476310"/>
    </source>
</evidence>
<dbReference type="RefSeq" id="WP_164435473.1">
    <property type="nucleotide sequence ID" value="NZ_JAAIKT010000084.1"/>
</dbReference>
<evidence type="ECO:0000256" key="2">
    <source>
        <dbReference type="ARBA" id="ARBA00023125"/>
    </source>
</evidence>
<dbReference type="EMBL" id="JAAIKT010000084">
    <property type="protein sequence ID" value="NEW76519.1"/>
    <property type="molecule type" value="Genomic_DNA"/>
</dbReference>
<feature type="DNA-binding region" description="H-T-H motif" evidence="4">
    <location>
        <begin position="37"/>
        <end position="56"/>
    </location>
</feature>
<dbReference type="AlphaFoldDB" id="A0A6G4AV31"/>
<dbReference type="InterPro" id="IPR009057">
    <property type="entry name" value="Homeodomain-like_sf"/>
</dbReference>
<dbReference type="PRINTS" id="PR00455">
    <property type="entry name" value="HTHTETR"/>
</dbReference>
<reference evidence="6" key="1">
    <citation type="submission" date="2020-02" db="EMBL/GenBank/DDBJ databases">
        <title>A new Streptomyces sp. for controlling soil-borne diseases.</title>
        <authorList>
            <person name="Li X."/>
            <person name="Tian Y."/>
            <person name="Gao K."/>
        </authorList>
    </citation>
    <scope>NUCLEOTIDE SEQUENCE [LARGE SCALE GENOMIC DNA]</scope>
    <source>
        <strain evidence="6">0250</strain>
    </source>
</reference>
<feature type="domain" description="HTH tetR-type" evidence="5">
    <location>
        <begin position="14"/>
        <end position="74"/>
    </location>
</feature>
<gene>
    <name evidence="6" type="ORF">G4H13_40810</name>
</gene>
<name>A0A6G4AV31_9ACTN</name>
<dbReference type="PROSITE" id="PS01081">
    <property type="entry name" value="HTH_TETR_1"/>
    <property type="match status" value="1"/>
</dbReference>
<evidence type="ECO:0000259" key="5">
    <source>
        <dbReference type="PROSITE" id="PS50977"/>
    </source>
</evidence>
<dbReference type="InterPro" id="IPR036271">
    <property type="entry name" value="Tet_transcr_reg_TetR-rel_C_sf"/>
</dbReference>
<dbReference type="PANTHER" id="PTHR47506:SF1">
    <property type="entry name" value="HTH-TYPE TRANSCRIPTIONAL REGULATOR YJDC"/>
    <property type="match status" value="1"/>
</dbReference>
<dbReference type="Proteomes" id="UP000476310">
    <property type="component" value="Unassembled WGS sequence"/>
</dbReference>
<dbReference type="Pfam" id="PF00440">
    <property type="entry name" value="TetR_N"/>
    <property type="match status" value="1"/>
</dbReference>
<dbReference type="InterPro" id="IPR011075">
    <property type="entry name" value="TetR_C"/>
</dbReference>
<evidence type="ECO:0000256" key="4">
    <source>
        <dbReference type="PROSITE-ProRule" id="PRU00335"/>
    </source>
</evidence>
<evidence type="ECO:0000313" key="6">
    <source>
        <dbReference type="EMBL" id="NEW76519.1"/>
    </source>
</evidence>
<dbReference type="GO" id="GO:0003677">
    <property type="term" value="F:DNA binding"/>
    <property type="evidence" value="ECO:0007669"/>
    <property type="project" value="UniProtKB-UniRule"/>
</dbReference>
<dbReference type="PROSITE" id="PS50977">
    <property type="entry name" value="HTH_TETR_2"/>
    <property type="match status" value="1"/>
</dbReference>
<dbReference type="InterPro" id="IPR023772">
    <property type="entry name" value="DNA-bd_HTH_TetR-type_CS"/>
</dbReference>
<keyword evidence="3" id="KW-0804">Transcription</keyword>
<keyword evidence="2 4" id="KW-0238">DNA-binding</keyword>
<dbReference type="SUPFAM" id="SSF48498">
    <property type="entry name" value="Tetracyclin repressor-like, C-terminal domain"/>
    <property type="match status" value="1"/>
</dbReference>
<evidence type="ECO:0000256" key="3">
    <source>
        <dbReference type="ARBA" id="ARBA00023163"/>
    </source>
</evidence>
<accession>A0A6G4AV31</accession>
<keyword evidence="7" id="KW-1185">Reference proteome</keyword>
<dbReference type="SUPFAM" id="SSF46689">
    <property type="entry name" value="Homeodomain-like"/>
    <property type="match status" value="1"/>
</dbReference>
<dbReference type="PANTHER" id="PTHR47506">
    <property type="entry name" value="TRANSCRIPTIONAL REGULATORY PROTEIN"/>
    <property type="match status" value="1"/>
</dbReference>
<dbReference type="InterPro" id="IPR001647">
    <property type="entry name" value="HTH_TetR"/>
</dbReference>
<proteinExistence type="predicted"/>
<protein>
    <submittedName>
        <fullName evidence="6">TetR/AcrR family transcriptional regulator</fullName>
    </submittedName>
</protein>
<dbReference type="Gene3D" id="1.10.10.60">
    <property type="entry name" value="Homeodomain-like"/>
    <property type="match status" value="1"/>
</dbReference>
<sequence length="210" mass="22539">METRRKAPIGRPRGFDTDQALEQAMRVFWEQGYDGASLTDLTSAMGITRTSMYAAFGNKEDLFRKALERYTEGPASYGARALQEPTSRQVATAFLNGSVRATTRPGCPTGCLGVQGSLAAGDPGRNARDDLVAWRNEHASLLRDRLRQAVEEGDLPPGTDPGLLARYLMTVANGIAVQAASGATRNDLQQVADMALRSWPPATGPTQPSG</sequence>